<evidence type="ECO:0000313" key="3">
    <source>
        <dbReference type="Proteomes" id="UP000815325"/>
    </source>
</evidence>
<proteinExistence type="predicted"/>
<name>A0ABQ7GC39_DUNSA</name>
<evidence type="ECO:0000256" key="1">
    <source>
        <dbReference type="SAM" id="MobiDB-lite"/>
    </source>
</evidence>
<keyword evidence="3" id="KW-1185">Reference proteome</keyword>
<reference evidence="2" key="1">
    <citation type="submission" date="2017-08" db="EMBL/GenBank/DDBJ databases">
        <authorList>
            <person name="Polle J.E."/>
            <person name="Barry K."/>
            <person name="Cushman J."/>
            <person name="Schmutz J."/>
            <person name="Tran D."/>
            <person name="Hathwaick L.T."/>
            <person name="Yim W.C."/>
            <person name="Jenkins J."/>
            <person name="Mckie-Krisberg Z.M."/>
            <person name="Prochnik S."/>
            <person name="Lindquist E."/>
            <person name="Dockter R.B."/>
            <person name="Adam C."/>
            <person name="Molina H."/>
            <person name="Bunkerborg J."/>
            <person name="Jin E."/>
            <person name="Buchheim M."/>
            <person name="Magnuson J."/>
        </authorList>
    </citation>
    <scope>NUCLEOTIDE SEQUENCE</scope>
    <source>
        <strain evidence="2">CCAP 19/18</strain>
    </source>
</reference>
<accession>A0ABQ7GC39</accession>
<feature type="compositionally biased region" description="Low complexity" evidence="1">
    <location>
        <begin position="244"/>
        <end position="271"/>
    </location>
</feature>
<feature type="compositionally biased region" description="Polar residues" evidence="1">
    <location>
        <begin position="1"/>
        <end position="17"/>
    </location>
</feature>
<dbReference type="Proteomes" id="UP000815325">
    <property type="component" value="Unassembled WGS sequence"/>
</dbReference>
<sequence length="397" mass="38899">MMQAASNMATLTNSSMATPPAGGVIGPNLLADAQGAGGARRAAAPTNAAADGMGGAARGVGRGAAEGGPGARRRAERAETAAAATAATTAAGTAAAAGGTSGSAQASGSRTSGRKRKPTQLPGAHSPKRDSTQGCAAERQVSQPLVALPPPGANVQLPPISSSAHAAAASGVQQPLGGVVGEQPEVLGLTPAHPQVQMPTQGLGVVGVEAGVLRRPTQSLPDLSPFATPGIMGNLAGHFPCWQQPPQQQGQQHPQQQQQPQQQGLQGTQQPLNGPAPMKPQQQDSFVAMLPSGLGGASSSGLPSLPHAANGAAHLLPVHTGGPAGQAGEQAAQPGVAAQGGMETGALLLGSNPLANPLMSHLPFTETIGGSFNMPSFTLPGANGVPASGGLQGLQVS</sequence>
<organism evidence="2 3">
    <name type="scientific">Dunaliella salina</name>
    <name type="common">Green alga</name>
    <name type="synonym">Protococcus salinus</name>
    <dbReference type="NCBI Taxonomy" id="3046"/>
    <lineage>
        <taxon>Eukaryota</taxon>
        <taxon>Viridiplantae</taxon>
        <taxon>Chlorophyta</taxon>
        <taxon>core chlorophytes</taxon>
        <taxon>Chlorophyceae</taxon>
        <taxon>CS clade</taxon>
        <taxon>Chlamydomonadales</taxon>
        <taxon>Dunaliellaceae</taxon>
        <taxon>Dunaliella</taxon>
    </lineage>
</organism>
<feature type="region of interest" description="Disordered" evidence="1">
    <location>
        <begin position="237"/>
        <end position="281"/>
    </location>
</feature>
<comment type="caution">
    <text evidence="2">The sequence shown here is derived from an EMBL/GenBank/DDBJ whole genome shotgun (WGS) entry which is preliminary data.</text>
</comment>
<feature type="compositionally biased region" description="Low complexity" evidence="1">
    <location>
        <begin position="80"/>
        <end position="111"/>
    </location>
</feature>
<gene>
    <name evidence="2" type="ORF">DUNSADRAFT_12021</name>
</gene>
<dbReference type="EMBL" id="MU069892">
    <property type="protein sequence ID" value="KAF5832181.1"/>
    <property type="molecule type" value="Genomic_DNA"/>
</dbReference>
<protein>
    <submittedName>
        <fullName evidence="2">Uncharacterized protein</fullName>
    </submittedName>
</protein>
<evidence type="ECO:0000313" key="2">
    <source>
        <dbReference type="EMBL" id="KAF5832181.1"/>
    </source>
</evidence>
<feature type="region of interest" description="Disordered" evidence="1">
    <location>
        <begin position="1"/>
        <end position="138"/>
    </location>
</feature>
<feature type="region of interest" description="Disordered" evidence="1">
    <location>
        <begin position="289"/>
        <end position="308"/>
    </location>
</feature>
<feature type="compositionally biased region" description="Gly residues" evidence="1">
    <location>
        <begin position="52"/>
        <end position="70"/>
    </location>
</feature>
<feature type="compositionally biased region" description="Low complexity" evidence="1">
    <location>
        <begin position="31"/>
        <end position="51"/>
    </location>
</feature>